<evidence type="ECO:0000313" key="3">
    <source>
        <dbReference type="EMBL" id="MFC7185865.1"/>
    </source>
</evidence>
<sequence>MSASARSPREADRETATDGDPPTASAAERIRLHGDVPAAFERDLRSLADVARNPLRRPLVTVVAALVVCTLGYQSVLVAVTAGSVAGVLAVVAVVAAYAVAKRLWAVQHRHMVAELAAADELDRLR</sequence>
<dbReference type="RefSeq" id="WP_267662847.1">
    <property type="nucleotide sequence ID" value="NZ_JAODIX010000011.1"/>
</dbReference>
<keyword evidence="2" id="KW-0472">Membrane</keyword>
<feature type="transmembrane region" description="Helical" evidence="2">
    <location>
        <begin position="55"/>
        <end position="73"/>
    </location>
</feature>
<protein>
    <submittedName>
        <fullName evidence="3">Uncharacterized protein</fullName>
    </submittedName>
</protein>
<feature type="compositionally biased region" description="Basic and acidic residues" evidence="1">
    <location>
        <begin position="7"/>
        <end position="16"/>
    </location>
</feature>
<keyword evidence="2" id="KW-0812">Transmembrane</keyword>
<accession>A0ABD5YHJ2</accession>
<gene>
    <name evidence="3" type="ORF">ACFQMK_02970</name>
</gene>
<evidence type="ECO:0000313" key="4">
    <source>
        <dbReference type="Proteomes" id="UP001596390"/>
    </source>
</evidence>
<name>A0ABD5YHJ2_9EURY</name>
<dbReference type="AlphaFoldDB" id="A0ABD5YHJ2"/>
<evidence type="ECO:0000256" key="2">
    <source>
        <dbReference type="SAM" id="Phobius"/>
    </source>
</evidence>
<keyword evidence="2" id="KW-1133">Transmembrane helix</keyword>
<organism evidence="3 4">
    <name type="scientific">Halorubrum yunnanense</name>
    <dbReference type="NCBI Taxonomy" id="1526162"/>
    <lineage>
        <taxon>Archaea</taxon>
        <taxon>Methanobacteriati</taxon>
        <taxon>Methanobacteriota</taxon>
        <taxon>Stenosarchaea group</taxon>
        <taxon>Halobacteria</taxon>
        <taxon>Halobacteriales</taxon>
        <taxon>Haloferacaceae</taxon>
        <taxon>Halorubrum</taxon>
    </lineage>
</organism>
<feature type="region of interest" description="Disordered" evidence="1">
    <location>
        <begin position="1"/>
        <end position="25"/>
    </location>
</feature>
<reference evidence="3 4" key="1">
    <citation type="journal article" date="2019" name="Int. J. Syst. Evol. Microbiol.">
        <title>The Global Catalogue of Microorganisms (GCM) 10K type strain sequencing project: providing services to taxonomists for standard genome sequencing and annotation.</title>
        <authorList>
            <consortium name="The Broad Institute Genomics Platform"/>
            <consortium name="The Broad Institute Genome Sequencing Center for Infectious Disease"/>
            <person name="Wu L."/>
            <person name="Ma J."/>
        </authorList>
    </citation>
    <scope>NUCLEOTIDE SEQUENCE [LARGE SCALE GENOMIC DNA]</scope>
    <source>
        <strain evidence="3 4">Q85</strain>
    </source>
</reference>
<dbReference type="Proteomes" id="UP001596390">
    <property type="component" value="Unassembled WGS sequence"/>
</dbReference>
<feature type="transmembrane region" description="Helical" evidence="2">
    <location>
        <begin position="79"/>
        <end position="101"/>
    </location>
</feature>
<comment type="caution">
    <text evidence="3">The sequence shown here is derived from an EMBL/GenBank/DDBJ whole genome shotgun (WGS) entry which is preliminary data.</text>
</comment>
<dbReference type="EMBL" id="JBHSZZ010000011">
    <property type="protein sequence ID" value="MFC7185865.1"/>
    <property type="molecule type" value="Genomic_DNA"/>
</dbReference>
<proteinExistence type="predicted"/>
<evidence type="ECO:0000256" key="1">
    <source>
        <dbReference type="SAM" id="MobiDB-lite"/>
    </source>
</evidence>
<keyword evidence="4" id="KW-1185">Reference proteome</keyword>